<dbReference type="Gene3D" id="1.10.630.10">
    <property type="entry name" value="Cytochrome P450"/>
    <property type="match status" value="1"/>
</dbReference>
<dbReference type="InterPro" id="IPR008948">
    <property type="entry name" value="L-Aspartase-like"/>
</dbReference>
<dbReference type="Gene3D" id="1.10.274.20">
    <property type="entry name" value="Phenylalanine ammonia-lyase 1, domain 3"/>
    <property type="match status" value="1"/>
</dbReference>
<evidence type="ECO:0000256" key="7">
    <source>
        <dbReference type="ARBA" id="ARBA00023004"/>
    </source>
</evidence>
<dbReference type="InterPro" id="IPR002974">
    <property type="entry name" value="Cyt_P450_E_CYP52_ascomycetes"/>
</dbReference>
<dbReference type="PANTHER" id="PTHR10362">
    <property type="entry name" value="HISTIDINE AMMONIA-LYASE"/>
    <property type="match status" value="1"/>
</dbReference>
<evidence type="ECO:0000313" key="13">
    <source>
        <dbReference type="Proteomes" id="UP000179179"/>
    </source>
</evidence>
<keyword evidence="11" id="KW-0812">Transmembrane</keyword>
<dbReference type="GO" id="GO:0020037">
    <property type="term" value="F:heme binding"/>
    <property type="evidence" value="ECO:0007669"/>
    <property type="project" value="InterPro"/>
</dbReference>
<name>A0A1F8A0T1_9EURO</name>
<proteinExistence type="inferred from homology"/>
<dbReference type="Proteomes" id="UP000179179">
    <property type="component" value="Unassembled WGS sequence"/>
</dbReference>
<dbReference type="InterPro" id="IPR024083">
    <property type="entry name" value="Fumarase/histidase_N"/>
</dbReference>
<keyword evidence="11" id="KW-0472">Membrane</keyword>
<evidence type="ECO:0000256" key="6">
    <source>
        <dbReference type="ARBA" id="ARBA00023002"/>
    </source>
</evidence>
<dbReference type="NCBIfam" id="TIGR01226">
    <property type="entry name" value="phe_am_lyase"/>
    <property type="match status" value="1"/>
</dbReference>
<dbReference type="InterPro" id="IPR036396">
    <property type="entry name" value="Cyt_P450_sf"/>
</dbReference>
<sequence>MTTEMGFAPTVFALSLEGTHSWGWAVGAGVVVIFVLYLTQRIAYGRPAYAHGCQAPTRYAHRDPFLGLDSLRDSMQARRSDRYFRREQQLHQVYGNTFMSLLLGSWMVNTIEPKNLEVLFSTKFTDYEVGFRRRNAFAPLFGKSIFQSDGARWQTLRSQLQLCFSRVQTSQLDLLERHCQRLLTALPPDNQNFDLALFLHRFAADVSTDFLFGESINSLENPQNLNSGALKAFADTHSTCELRWLLGSMSWIWPQRTFMKNVRLTHRFIQRYVDAALQREVAPPAKTSEQPNEQRILFIDQLRQRTQDPTALRDELTTLYFAGTDAPAALLINLFFVFSKRPDVWDRVRTEIQSLRGKLPDVQQLKGLRYVQDCIRECLRLYPPQPSNSRVAVRDTILPVGGGPDGSSPVLVPKGMMVHLSVYALHHRKDLWGEDADEFRPERWSYEKQTWKYIPFLGGPRNCVGMDFGLNEVAYAVVRMAQNFKTITSVDPDEWVEGSSIALESKNGVQVALCRDCNRGGTSQWRLLNELLRGAAEDLVLNGSGLDIPHVVYIARYAGNVSIDPTSYESINQSHAAIAKSLSQGDVIYGVNTGFGGSADIRANDVLALQRVLTRELSYGVLPPGARDPRPSSDRQKSAYQAFDLSLEHAAESHHLPLPWVRAAVLLRLNSLVKGHSGVRPVIVDRLRDLLLKNIIPMVPMRGSISASGDLSPIAYISGVLQGKPTIRVFRPGVGRDVYADEALAQAGVEPISLTAKEGLAIVNGTAMSAACATLVLHDTHQLAMLGQILTAMTVEALLGSPESFDPFFADVRPHPGQIESSRNIRVFLRGSRLALPKDGKDGSLRQDRYSIRTAAQWMGPVLEDLLLAHQQISIECNSATDNPLVNGDGKFLHGGNFQAKAVTASMEKSRQAVQAIGRMLFTQCQEMINPATSWGLPPNLVADEPSQSGIFKAIDIYISALTSELGFLAGPVNHVYNAELGNQSLNSLALISGRYTATAVRVLTELVAAHLLSACQALDLRAMQLQFLDGVKTEFFARTVSMAEKQGLTTTDASKTLPSTLWAHLQKGLEQTVSMDSADRFPHIAKTMRVPILDCVPSQTANLEDMQSFIDQLGPWLHEAWCTNRDAYLVHGDASPMLGDGSKKMYRFVRTTLGVPMLCTRRILTPTTEAMATGQVEEAPTVGGYTSLVYRAIQRGEFLPVIQELLEECLTKEELEQ</sequence>
<dbReference type="GO" id="GO:0016712">
    <property type="term" value="F:oxidoreductase activity, acting on paired donors, with incorporation or reduction of molecular oxygen, reduced flavin or flavoprotein as one donor, and incorporation of one atom of oxygen"/>
    <property type="evidence" value="ECO:0007669"/>
    <property type="project" value="InterPro"/>
</dbReference>
<gene>
    <name evidence="12" type="ORF">ABOM_006423</name>
</gene>
<evidence type="ECO:0000256" key="11">
    <source>
        <dbReference type="SAM" id="Phobius"/>
    </source>
</evidence>
<evidence type="ECO:0000256" key="9">
    <source>
        <dbReference type="PIRSR" id="PIRSR602402-1"/>
    </source>
</evidence>
<evidence type="ECO:0000256" key="3">
    <source>
        <dbReference type="ARBA" id="ARBA00010617"/>
    </source>
</evidence>
<dbReference type="InterPro" id="IPR002402">
    <property type="entry name" value="Cyt_P450_E_grp-II"/>
</dbReference>
<dbReference type="GeneID" id="34449813"/>
<reference evidence="12 13" key="1">
    <citation type="journal article" date="2016" name="Genome Biol. Evol.">
        <title>Draft genome sequence of an aflatoxigenic Aspergillus species, A. bombycis.</title>
        <authorList>
            <person name="Moore G.G."/>
            <person name="Mack B.M."/>
            <person name="Beltz S.B."/>
            <person name="Gilbert M.K."/>
        </authorList>
    </citation>
    <scope>NUCLEOTIDE SEQUENCE [LARGE SCALE GENOMIC DNA]</scope>
    <source>
        <strain evidence="13">NRRL 26010</strain>
    </source>
</reference>
<keyword evidence="6" id="KW-0560">Oxidoreductase</keyword>
<keyword evidence="7 9" id="KW-0408">Iron</keyword>
<feature type="binding site" description="axial binding residue" evidence="9">
    <location>
        <position position="463"/>
    </location>
    <ligand>
        <name>heme</name>
        <dbReference type="ChEBI" id="CHEBI:30413"/>
    </ligand>
    <ligandPart>
        <name>Fe</name>
        <dbReference type="ChEBI" id="CHEBI:18248"/>
    </ligandPart>
</feature>
<dbReference type="SUPFAM" id="SSF48264">
    <property type="entry name" value="Cytochrome P450"/>
    <property type="match status" value="1"/>
</dbReference>
<keyword evidence="13" id="KW-1185">Reference proteome</keyword>
<evidence type="ECO:0000256" key="2">
    <source>
        <dbReference type="ARBA" id="ARBA00007238"/>
    </source>
</evidence>
<comment type="cofactor">
    <cofactor evidence="1 9">
        <name>heme</name>
        <dbReference type="ChEBI" id="CHEBI:30413"/>
    </cofactor>
</comment>
<dbReference type="PRINTS" id="PR01239">
    <property type="entry name" value="EP450IICYP52"/>
</dbReference>
<evidence type="ECO:0000313" key="12">
    <source>
        <dbReference type="EMBL" id="OGM45313.1"/>
    </source>
</evidence>
<evidence type="ECO:0000256" key="4">
    <source>
        <dbReference type="ARBA" id="ARBA00022617"/>
    </source>
</evidence>
<dbReference type="PRINTS" id="PR00464">
    <property type="entry name" value="EP450II"/>
</dbReference>
<dbReference type="GO" id="GO:0005506">
    <property type="term" value="F:iron ion binding"/>
    <property type="evidence" value="ECO:0007669"/>
    <property type="project" value="InterPro"/>
</dbReference>
<keyword evidence="4 9" id="KW-0349">Heme</keyword>
<feature type="transmembrane region" description="Helical" evidence="11">
    <location>
        <begin position="93"/>
        <end position="111"/>
    </location>
</feature>
<comment type="caution">
    <text evidence="12">The sequence shown here is derived from an EMBL/GenBank/DDBJ whole genome shotgun (WGS) entry which is preliminary data.</text>
</comment>
<dbReference type="GO" id="GO:0016841">
    <property type="term" value="F:ammonia-lyase activity"/>
    <property type="evidence" value="ECO:0007669"/>
    <property type="project" value="InterPro"/>
</dbReference>
<dbReference type="Pfam" id="PF00221">
    <property type="entry name" value="Lyase_aromatic"/>
    <property type="match status" value="1"/>
</dbReference>
<dbReference type="CDD" id="cd00332">
    <property type="entry name" value="PAL-HAL"/>
    <property type="match status" value="1"/>
</dbReference>
<keyword evidence="11" id="KW-1133">Transmembrane helix</keyword>
<keyword evidence="5 9" id="KW-0479">Metal-binding</keyword>
<evidence type="ECO:0000256" key="8">
    <source>
        <dbReference type="ARBA" id="ARBA00023033"/>
    </source>
</evidence>
<feature type="transmembrane region" description="Helical" evidence="11">
    <location>
        <begin position="20"/>
        <end position="39"/>
    </location>
</feature>
<keyword evidence="8" id="KW-0503">Monooxygenase</keyword>
<comment type="similarity">
    <text evidence="2 10">Belongs to the PAL/histidase family.</text>
</comment>
<dbReference type="GO" id="GO:0006559">
    <property type="term" value="P:L-phenylalanine catabolic process"/>
    <property type="evidence" value="ECO:0007669"/>
    <property type="project" value="InterPro"/>
</dbReference>
<dbReference type="GO" id="GO:0005737">
    <property type="term" value="C:cytoplasm"/>
    <property type="evidence" value="ECO:0007669"/>
    <property type="project" value="InterPro"/>
</dbReference>
<dbReference type="AlphaFoldDB" id="A0A1F8A0T1"/>
<dbReference type="Gene3D" id="1.20.200.10">
    <property type="entry name" value="Fumarase/aspartase (Central domain)"/>
    <property type="match status" value="1"/>
</dbReference>
<dbReference type="EMBL" id="LYCR01000044">
    <property type="protein sequence ID" value="OGM45313.1"/>
    <property type="molecule type" value="Genomic_DNA"/>
</dbReference>
<evidence type="ECO:0000256" key="5">
    <source>
        <dbReference type="ARBA" id="ARBA00022723"/>
    </source>
</evidence>
<accession>A0A1F8A0T1</accession>
<evidence type="ECO:0000256" key="1">
    <source>
        <dbReference type="ARBA" id="ARBA00001971"/>
    </source>
</evidence>
<dbReference type="SUPFAM" id="SSF48557">
    <property type="entry name" value="L-aspartase-like"/>
    <property type="match status" value="1"/>
</dbReference>
<dbReference type="Gene3D" id="1.10.275.10">
    <property type="entry name" value="Fumarase/aspartase (N-terminal domain)"/>
    <property type="match status" value="1"/>
</dbReference>
<dbReference type="InterPro" id="IPR005922">
    <property type="entry name" value="Phe_NH3-lyase"/>
</dbReference>
<organism evidence="12 13">
    <name type="scientific">Aspergillus bombycis</name>
    <dbReference type="NCBI Taxonomy" id="109264"/>
    <lineage>
        <taxon>Eukaryota</taxon>
        <taxon>Fungi</taxon>
        <taxon>Dikarya</taxon>
        <taxon>Ascomycota</taxon>
        <taxon>Pezizomycotina</taxon>
        <taxon>Eurotiomycetes</taxon>
        <taxon>Eurotiomycetidae</taxon>
        <taxon>Eurotiales</taxon>
        <taxon>Aspergillaceae</taxon>
        <taxon>Aspergillus</taxon>
    </lineage>
</organism>
<dbReference type="RefSeq" id="XP_022389030.1">
    <property type="nucleotide sequence ID" value="XM_022533552.1"/>
</dbReference>
<protein>
    <submittedName>
        <fullName evidence="12">Phenylalanine ammonia-lyase</fullName>
    </submittedName>
</protein>
<dbReference type="InterPro" id="IPR001128">
    <property type="entry name" value="Cyt_P450"/>
</dbReference>
<dbReference type="CDD" id="cd11063">
    <property type="entry name" value="CYP52"/>
    <property type="match status" value="1"/>
</dbReference>
<dbReference type="Pfam" id="PF00067">
    <property type="entry name" value="p450"/>
    <property type="match status" value="1"/>
</dbReference>
<dbReference type="InterPro" id="IPR001106">
    <property type="entry name" value="Aromatic_Lyase"/>
</dbReference>
<dbReference type="PRINTS" id="PR00385">
    <property type="entry name" value="P450"/>
</dbReference>
<keyword evidence="10 12" id="KW-0456">Lyase</keyword>
<dbReference type="STRING" id="109264.A0A1F8A0T1"/>
<comment type="similarity">
    <text evidence="3">Belongs to the cytochrome P450 family.</text>
</comment>
<evidence type="ECO:0000256" key="10">
    <source>
        <dbReference type="RuleBase" id="RU003954"/>
    </source>
</evidence>
<dbReference type="InterPro" id="IPR023144">
    <property type="entry name" value="Phe_NH3-lyase_shielding_dom_sf"/>
</dbReference>
<dbReference type="OrthoDB" id="10051290at2759"/>